<keyword evidence="4" id="KW-1185">Reference proteome</keyword>
<name>A0A425Y377_9BACT</name>
<feature type="transmembrane region" description="Helical" evidence="1">
    <location>
        <begin position="55"/>
        <end position="77"/>
    </location>
</feature>
<dbReference type="RefSeq" id="WP_125030124.1">
    <property type="nucleotide sequence ID" value="NZ_JAPXVP010000001.1"/>
</dbReference>
<comment type="caution">
    <text evidence="3">The sequence shown here is derived from an EMBL/GenBank/DDBJ whole genome shotgun (WGS) entry which is preliminary data.</text>
</comment>
<feature type="transmembrane region" description="Helical" evidence="1">
    <location>
        <begin position="132"/>
        <end position="153"/>
    </location>
</feature>
<protein>
    <submittedName>
        <fullName evidence="3">Phosphatase PAP2 family protein</fullName>
    </submittedName>
</protein>
<feature type="transmembrane region" description="Helical" evidence="1">
    <location>
        <begin position="107"/>
        <end position="125"/>
    </location>
</feature>
<proteinExistence type="predicted"/>
<dbReference type="AlphaFoldDB" id="A0A425Y377"/>
<accession>A0A425Y377</accession>
<gene>
    <name evidence="3" type="ORF">DWB61_06690</name>
</gene>
<keyword evidence="1" id="KW-0472">Membrane</keyword>
<dbReference type="PANTHER" id="PTHR14969">
    <property type="entry name" value="SPHINGOSINE-1-PHOSPHATE PHOSPHOHYDROLASE"/>
    <property type="match status" value="1"/>
</dbReference>
<dbReference type="SMART" id="SM00014">
    <property type="entry name" value="acidPPc"/>
    <property type="match status" value="1"/>
</dbReference>
<feature type="transmembrane region" description="Helical" evidence="1">
    <location>
        <begin position="159"/>
        <end position="181"/>
    </location>
</feature>
<reference evidence="3 4" key="1">
    <citation type="submission" date="2018-07" db="EMBL/GenBank/DDBJ databases">
        <title>Draft genome sequence of Ancylomarina sp. M1P.</title>
        <authorList>
            <person name="Yadav S."/>
            <person name="Villanueva L."/>
            <person name="Damste J.S.S."/>
        </authorList>
    </citation>
    <scope>NUCLEOTIDE SEQUENCE [LARGE SCALE GENOMIC DNA]</scope>
    <source>
        <strain evidence="3 4">M1P</strain>
    </source>
</reference>
<dbReference type="EMBL" id="QQWG01000005">
    <property type="protein sequence ID" value="RRG22499.1"/>
    <property type="molecule type" value="Genomic_DNA"/>
</dbReference>
<keyword evidence="1" id="KW-0812">Transmembrane</keyword>
<organism evidence="3 4">
    <name type="scientific">Ancylomarina euxinus</name>
    <dbReference type="NCBI Taxonomy" id="2283627"/>
    <lineage>
        <taxon>Bacteria</taxon>
        <taxon>Pseudomonadati</taxon>
        <taxon>Bacteroidota</taxon>
        <taxon>Bacteroidia</taxon>
        <taxon>Marinilabiliales</taxon>
        <taxon>Marinifilaceae</taxon>
        <taxon>Ancylomarina</taxon>
    </lineage>
</organism>
<feature type="domain" description="Phosphatidic acid phosphatase type 2/haloperoxidase" evidence="2">
    <location>
        <begin position="60"/>
        <end position="174"/>
    </location>
</feature>
<dbReference type="OrthoDB" id="9789113at2"/>
<evidence type="ECO:0000256" key="1">
    <source>
        <dbReference type="SAM" id="Phobius"/>
    </source>
</evidence>
<sequence>METLLQLDTELLIWFNSSHSPFWDAIMMFLTRIEFWIPFYILVGYQIFKYKGKEAWWWLIGLSLLILFGDLISTYLFKNILQRLRPSHEPALSGIVNLVKAYTGDKFGFVSSHATAVFAFAIYTSKLFKNNIYSLFISIWSLLIVYTRLYLGLHYPGDILGGIVLGLGVGYFFYRITRWWVSRLYPQKQFARYKQVLENSGAGILIAVVALEMVTISFVILKLLRLGFF</sequence>
<feature type="transmembrane region" description="Helical" evidence="1">
    <location>
        <begin position="20"/>
        <end position="43"/>
    </location>
</feature>
<evidence type="ECO:0000313" key="4">
    <source>
        <dbReference type="Proteomes" id="UP000285794"/>
    </source>
</evidence>
<dbReference type="Proteomes" id="UP000285794">
    <property type="component" value="Unassembled WGS sequence"/>
</dbReference>
<dbReference type="PANTHER" id="PTHR14969:SF13">
    <property type="entry name" value="AT30094P"/>
    <property type="match status" value="1"/>
</dbReference>
<dbReference type="SUPFAM" id="SSF48317">
    <property type="entry name" value="Acid phosphatase/Vanadium-dependent haloperoxidase"/>
    <property type="match status" value="1"/>
</dbReference>
<dbReference type="InterPro" id="IPR000326">
    <property type="entry name" value="PAP2/HPO"/>
</dbReference>
<dbReference type="Pfam" id="PF01569">
    <property type="entry name" value="PAP2"/>
    <property type="match status" value="1"/>
</dbReference>
<evidence type="ECO:0000313" key="3">
    <source>
        <dbReference type="EMBL" id="RRG22499.1"/>
    </source>
</evidence>
<dbReference type="Gene3D" id="1.20.144.10">
    <property type="entry name" value="Phosphatidic acid phosphatase type 2/haloperoxidase"/>
    <property type="match status" value="2"/>
</dbReference>
<evidence type="ECO:0000259" key="2">
    <source>
        <dbReference type="SMART" id="SM00014"/>
    </source>
</evidence>
<dbReference type="InterPro" id="IPR036938">
    <property type="entry name" value="PAP2/HPO_sf"/>
</dbReference>
<keyword evidence="1" id="KW-1133">Transmembrane helix</keyword>
<feature type="transmembrane region" description="Helical" evidence="1">
    <location>
        <begin position="202"/>
        <end position="224"/>
    </location>
</feature>